<dbReference type="CDD" id="cd00038">
    <property type="entry name" value="CAP_ED"/>
    <property type="match status" value="1"/>
</dbReference>
<keyword evidence="7" id="KW-1185">Reference proteome</keyword>
<evidence type="ECO:0000313" key="6">
    <source>
        <dbReference type="EMBL" id="MBF4695758.1"/>
    </source>
</evidence>
<dbReference type="Gene3D" id="2.60.120.10">
    <property type="entry name" value="Jelly Rolls"/>
    <property type="match status" value="1"/>
</dbReference>
<organism evidence="6 7">
    <name type="scientific">Fusibacter ferrireducens</name>
    <dbReference type="NCBI Taxonomy" id="2785058"/>
    <lineage>
        <taxon>Bacteria</taxon>
        <taxon>Bacillati</taxon>
        <taxon>Bacillota</taxon>
        <taxon>Clostridia</taxon>
        <taxon>Eubacteriales</taxon>
        <taxon>Eubacteriales Family XII. Incertae Sedis</taxon>
        <taxon>Fusibacter</taxon>
    </lineage>
</organism>
<dbReference type="InterPro" id="IPR014710">
    <property type="entry name" value="RmlC-like_jellyroll"/>
</dbReference>
<dbReference type="SMART" id="SM00419">
    <property type="entry name" value="HTH_CRP"/>
    <property type="match status" value="1"/>
</dbReference>
<keyword evidence="1" id="KW-0805">Transcription regulation</keyword>
<evidence type="ECO:0000256" key="3">
    <source>
        <dbReference type="ARBA" id="ARBA00023163"/>
    </source>
</evidence>
<dbReference type="InterPro" id="IPR018490">
    <property type="entry name" value="cNMP-bd_dom_sf"/>
</dbReference>
<dbReference type="Proteomes" id="UP000614200">
    <property type="component" value="Unassembled WGS sequence"/>
</dbReference>
<sequence length="226" mass="26171">MYRELFDPVNQDMMTNYFAEILAPRGLIKSFKKNTLIDPLDAEHVYIVLSGECRQGLVSMDGCERTFFRLTRGTIFGEMDYFDGDRTCEITYVTQKSEISIVPKAVLEAALEENPKIYRYFIHSITRKYRLLMLQIADARFNDSIGIIASALLRIGSMQEGYDLLGRTVIEHQYTHEELANNFGLSRPTVTSSLCYMRDKGLISIEDRHIVIEKVEEIRVLMNPYW</sequence>
<evidence type="ECO:0000256" key="1">
    <source>
        <dbReference type="ARBA" id="ARBA00023015"/>
    </source>
</evidence>
<feature type="domain" description="Cyclic nucleotide-binding" evidence="4">
    <location>
        <begin position="42"/>
        <end position="128"/>
    </location>
</feature>
<dbReference type="PROSITE" id="PS50042">
    <property type="entry name" value="CNMP_BINDING_3"/>
    <property type="match status" value="1"/>
</dbReference>
<dbReference type="InterPro" id="IPR036390">
    <property type="entry name" value="WH_DNA-bd_sf"/>
</dbReference>
<dbReference type="PANTHER" id="PTHR24567">
    <property type="entry name" value="CRP FAMILY TRANSCRIPTIONAL REGULATORY PROTEIN"/>
    <property type="match status" value="1"/>
</dbReference>
<protein>
    <submittedName>
        <fullName evidence="6">Crp/Fnr family transcriptional regulator</fullName>
    </submittedName>
</protein>
<dbReference type="SUPFAM" id="SSF46785">
    <property type="entry name" value="Winged helix' DNA-binding domain"/>
    <property type="match status" value="1"/>
</dbReference>
<dbReference type="PROSITE" id="PS51063">
    <property type="entry name" value="HTH_CRP_2"/>
    <property type="match status" value="1"/>
</dbReference>
<keyword evidence="2" id="KW-0238">DNA-binding</keyword>
<reference evidence="6 7" key="1">
    <citation type="submission" date="2020-11" db="EMBL/GenBank/DDBJ databases">
        <title>Fusibacter basophilias sp. nov.</title>
        <authorList>
            <person name="Qiu D."/>
        </authorList>
    </citation>
    <scope>NUCLEOTIDE SEQUENCE [LARGE SCALE GENOMIC DNA]</scope>
    <source>
        <strain evidence="6 7">Q10-2</strain>
    </source>
</reference>
<evidence type="ECO:0000259" key="5">
    <source>
        <dbReference type="PROSITE" id="PS51063"/>
    </source>
</evidence>
<dbReference type="EMBL" id="JADKNH010000020">
    <property type="protein sequence ID" value="MBF4695758.1"/>
    <property type="molecule type" value="Genomic_DNA"/>
</dbReference>
<dbReference type="RefSeq" id="WP_194703998.1">
    <property type="nucleotide sequence ID" value="NZ_JADKNH010000020.1"/>
</dbReference>
<gene>
    <name evidence="6" type="ORF">ISU02_21895</name>
</gene>
<comment type="caution">
    <text evidence="6">The sequence shown here is derived from an EMBL/GenBank/DDBJ whole genome shotgun (WGS) entry which is preliminary data.</text>
</comment>
<dbReference type="Pfam" id="PF00027">
    <property type="entry name" value="cNMP_binding"/>
    <property type="match status" value="1"/>
</dbReference>
<name>A0ABR9ZZ72_9FIRM</name>
<accession>A0ABR9ZZ72</accession>
<proteinExistence type="predicted"/>
<feature type="domain" description="HTH crp-type" evidence="5">
    <location>
        <begin position="142"/>
        <end position="216"/>
    </location>
</feature>
<evidence type="ECO:0000313" key="7">
    <source>
        <dbReference type="Proteomes" id="UP000614200"/>
    </source>
</evidence>
<dbReference type="InterPro" id="IPR012318">
    <property type="entry name" value="HTH_CRP"/>
</dbReference>
<evidence type="ECO:0000259" key="4">
    <source>
        <dbReference type="PROSITE" id="PS50042"/>
    </source>
</evidence>
<dbReference type="InterPro" id="IPR000595">
    <property type="entry name" value="cNMP-bd_dom"/>
</dbReference>
<evidence type="ECO:0000256" key="2">
    <source>
        <dbReference type="ARBA" id="ARBA00023125"/>
    </source>
</evidence>
<dbReference type="SUPFAM" id="SSF51206">
    <property type="entry name" value="cAMP-binding domain-like"/>
    <property type="match status" value="1"/>
</dbReference>
<dbReference type="InterPro" id="IPR050397">
    <property type="entry name" value="Env_Response_Regulators"/>
</dbReference>
<dbReference type="Pfam" id="PF13545">
    <property type="entry name" value="HTH_Crp_2"/>
    <property type="match status" value="1"/>
</dbReference>
<keyword evidence="3" id="KW-0804">Transcription</keyword>
<dbReference type="PANTHER" id="PTHR24567:SF26">
    <property type="entry name" value="REGULATORY PROTEIN YEIL"/>
    <property type="match status" value="1"/>
</dbReference>